<evidence type="ECO:0000259" key="10">
    <source>
        <dbReference type="PROSITE" id="PS50893"/>
    </source>
</evidence>
<evidence type="ECO:0000256" key="8">
    <source>
        <dbReference type="ARBA" id="ARBA00023136"/>
    </source>
</evidence>
<dbReference type="GO" id="GO:0043190">
    <property type="term" value="C:ATP-binding cassette (ABC) transporter complex"/>
    <property type="evidence" value="ECO:0007669"/>
    <property type="project" value="InterPro"/>
</dbReference>
<keyword evidence="5 11" id="KW-0067">ATP-binding</keyword>
<dbReference type="EC" id="7.6.2.9" evidence="9"/>
<dbReference type="EMBL" id="JAAOIV010000002">
    <property type="protein sequence ID" value="NHN54691.1"/>
    <property type="molecule type" value="Genomic_DNA"/>
</dbReference>
<accession>A0A967EDF9</accession>
<dbReference type="SUPFAM" id="SSF50331">
    <property type="entry name" value="MOP-like"/>
    <property type="match status" value="1"/>
</dbReference>
<dbReference type="InterPro" id="IPR003439">
    <property type="entry name" value="ABC_transporter-like_ATP-bd"/>
</dbReference>
<dbReference type="PROSITE" id="PS50893">
    <property type="entry name" value="ABC_TRANSPORTER_2"/>
    <property type="match status" value="1"/>
</dbReference>
<evidence type="ECO:0000313" key="11">
    <source>
        <dbReference type="EMBL" id="NHN54691.1"/>
    </source>
</evidence>
<dbReference type="InterPro" id="IPR015853">
    <property type="entry name" value="ABC_transpr_FbpC"/>
</dbReference>
<dbReference type="SMART" id="SM00382">
    <property type="entry name" value="AAA"/>
    <property type="match status" value="1"/>
</dbReference>
<dbReference type="InterPro" id="IPR013611">
    <property type="entry name" value="Transp-assoc_OB_typ2"/>
</dbReference>
<dbReference type="Proteomes" id="UP000744769">
    <property type="component" value="Unassembled WGS sequence"/>
</dbReference>
<keyword evidence="2" id="KW-1003">Cell membrane</keyword>
<dbReference type="GO" id="GO:0005524">
    <property type="term" value="F:ATP binding"/>
    <property type="evidence" value="ECO:0007669"/>
    <property type="project" value="UniProtKB-KW"/>
</dbReference>
<dbReference type="InterPro" id="IPR027417">
    <property type="entry name" value="P-loop_NTPase"/>
</dbReference>
<dbReference type="PROSITE" id="PS00211">
    <property type="entry name" value="ABC_TRANSPORTER_1"/>
    <property type="match status" value="1"/>
</dbReference>
<dbReference type="CDD" id="cd03259">
    <property type="entry name" value="ABC_Carb_Solutes_like"/>
    <property type="match status" value="1"/>
</dbReference>
<gene>
    <name evidence="11" type="ORF">G9U51_02705</name>
</gene>
<dbReference type="InterPro" id="IPR003593">
    <property type="entry name" value="AAA+_ATPase"/>
</dbReference>
<evidence type="ECO:0000256" key="7">
    <source>
        <dbReference type="ARBA" id="ARBA00023065"/>
    </source>
</evidence>
<dbReference type="PANTHER" id="PTHR42781:SF4">
    <property type="entry name" value="SPERMIDINE_PUTRESCINE IMPORT ATP-BINDING PROTEIN POTA"/>
    <property type="match status" value="1"/>
</dbReference>
<keyword evidence="4" id="KW-0547">Nucleotide-binding</keyword>
<dbReference type="InterPro" id="IPR050093">
    <property type="entry name" value="ABC_SmlMolc_Importer"/>
</dbReference>
<evidence type="ECO:0000256" key="9">
    <source>
        <dbReference type="ARBA" id="ARBA00066388"/>
    </source>
</evidence>
<keyword evidence="6" id="KW-0408">Iron</keyword>
<dbReference type="GO" id="GO:0015418">
    <property type="term" value="F:ABC-type quaternary ammonium compound transporting activity"/>
    <property type="evidence" value="ECO:0007669"/>
    <property type="project" value="UniProtKB-EC"/>
</dbReference>
<dbReference type="GO" id="GO:0015408">
    <property type="term" value="F:ABC-type ferric iron transporter activity"/>
    <property type="evidence" value="ECO:0007669"/>
    <property type="project" value="InterPro"/>
</dbReference>
<evidence type="ECO:0000313" key="12">
    <source>
        <dbReference type="Proteomes" id="UP000744769"/>
    </source>
</evidence>
<keyword evidence="7" id="KW-0406">Ion transport</keyword>
<evidence type="ECO:0000256" key="3">
    <source>
        <dbReference type="ARBA" id="ARBA00022496"/>
    </source>
</evidence>
<dbReference type="Gene3D" id="3.40.50.300">
    <property type="entry name" value="P-loop containing nucleotide triphosphate hydrolases"/>
    <property type="match status" value="1"/>
</dbReference>
<reference evidence="11" key="1">
    <citation type="submission" date="2020-03" db="EMBL/GenBank/DDBJ databases">
        <title>Draft sequencing of Calidifontibacter sp. DB0510.</title>
        <authorList>
            <person name="Kim D.-U."/>
        </authorList>
    </citation>
    <scope>NUCLEOTIDE SEQUENCE</scope>
    <source>
        <strain evidence="11">DB0510</strain>
    </source>
</reference>
<dbReference type="PANTHER" id="PTHR42781">
    <property type="entry name" value="SPERMIDINE/PUTRESCINE IMPORT ATP-BINDING PROTEIN POTA"/>
    <property type="match status" value="1"/>
</dbReference>
<dbReference type="InterPro" id="IPR017871">
    <property type="entry name" value="ABC_transporter-like_CS"/>
</dbReference>
<dbReference type="FunFam" id="3.40.50.300:FF:000425">
    <property type="entry name" value="Probable ABC transporter, ATP-binding subunit"/>
    <property type="match status" value="1"/>
</dbReference>
<sequence length="342" mass="35362">MLSVQDVTKTLAGQQVLRGVSFDVPAGSVAAVVGPSGCGKTTLLRCIAGFETPTSGTVTIDGREVSGAATVPPHKRGVGYVAQDGALFPHLTVKGNVGFGLPRRDRTPGRIASLLEAVSLDPALASRRPHELSGGQQQRVALARAIALRPKVMLLDEPFSALDTGLRARTRESIGAVLRDAGITTVLVTHDQAEALSFADQVAVMSGGSFRQVGAPTQLYTEAIDLDTARFLGETIELSGVVSGSTAHTAFGDLPVVATEPGEAVIMLRPSQVRLVRASGAAAATVSRIEDQGDHQHVILAADGVPELLVDVPSWDVPQPGERVSLSVSGAAIAYPGSPAHA</sequence>
<keyword evidence="8" id="KW-0472">Membrane</keyword>
<proteinExistence type="predicted"/>
<evidence type="ECO:0000256" key="2">
    <source>
        <dbReference type="ARBA" id="ARBA00022475"/>
    </source>
</evidence>
<evidence type="ECO:0000256" key="1">
    <source>
        <dbReference type="ARBA" id="ARBA00022448"/>
    </source>
</evidence>
<dbReference type="GO" id="GO:0016887">
    <property type="term" value="F:ATP hydrolysis activity"/>
    <property type="evidence" value="ECO:0007669"/>
    <property type="project" value="InterPro"/>
</dbReference>
<dbReference type="Pfam" id="PF08402">
    <property type="entry name" value="TOBE_2"/>
    <property type="match status" value="1"/>
</dbReference>
<dbReference type="SUPFAM" id="SSF52540">
    <property type="entry name" value="P-loop containing nucleoside triphosphate hydrolases"/>
    <property type="match status" value="1"/>
</dbReference>
<protein>
    <recommendedName>
        <fullName evidence="9">ABC-type quaternary amine transporter</fullName>
        <ecNumber evidence="9">7.6.2.9</ecNumber>
    </recommendedName>
</protein>
<feature type="domain" description="ABC transporter" evidence="10">
    <location>
        <begin position="2"/>
        <end position="232"/>
    </location>
</feature>
<dbReference type="AlphaFoldDB" id="A0A967EDF9"/>
<keyword evidence="1" id="KW-0813">Transport</keyword>
<comment type="caution">
    <text evidence="11">The sequence shown here is derived from an EMBL/GenBank/DDBJ whole genome shotgun (WGS) entry which is preliminary data.</text>
</comment>
<evidence type="ECO:0000256" key="5">
    <source>
        <dbReference type="ARBA" id="ARBA00022840"/>
    </source>
</evidence>
<keyword evidence="12" id="KW-1185">Reference proteome</keyword>
<dbReference type="Pfam" id="PF00005">
    <property type="entry name" value="ABC_tran"/>
    <property type="match status" value="1"/>
</dbReference>
<keyword evidence="3" id="KW-0410">Iron transport</keyword>
<dbReference type="InterPro" id="IPR008995">
    <property type="entry name" value="Mo/tungstate-bd_C_term_dom"/>
</dbReference>
<organism evidence="11 12">
    <name type="scientific">Metallococcus carri</name>
    <dbReference type="NCBI Taxonomy" id="1656884"/>
    <lineage>
        <taxon>Bacteria</taxon>
        <taxon>Bacillati</taxon>
        <taxon>Actinomycetota</taxon>
        <taxon>Actinomycetes</taxon>
        <taxon>Micrococcales</taxon>
        <taxon>Dermacoccaceae</taxon>
        <taxon>Metallococcus</taxon>
    </lineage>
</organism>
<evidence type="ECO:0000256" key="4">
    <source>
        <dbReference type="ARBA" id="ARBA00022741"/>
    </source>
</evidence>
<name>A0A967EDF9_9MICO</name>
<evidence type="ECO:0000256" key="6">
    <source>
        <dbReference type="ARBA" id="ARBA00023004"/>
    </source>
</evidence>